<evidence type="ECO:0000313" key="3">
    <source>
        <dbReference type="Proteomes" id="UP000193804"/>
    </source>
</evidence>
<dbReference type="STRING" id="1028.SAMN05661096_00294"/>
<feature type="transmembrane region" description="Helical" evidence="1">
    <location>
        <begin position="89"/>
        <end position="108"/>
    </location>
</feature>
<dbReference type="RefSeq" id="WP_085515309.1">
    <property type="nucleotide sequence ID" value="NZ_FXAW01000001.1"/>
</dbReference>
<name>A0A1X7I6K9_9BACT</name>
<feature type="transmembrane region" description="Helical" evidence="1">
    <location>
        <begin position="190"/>
        <end position="212"/>
    </location>
</feature>
<accession>A0A1X7I6K9</accession>
<feature type="transmembrane region" description="Helical" evidence="1">
    <location>
        <begin position="114"/>
        <end position="136"/>
    </location>
</feature>
<keyword evidence="1" id="KW-1133">Transmembrane helix</keyword>
<protein>
    <submittedName>
        <fullName evidence="2">Uncharacterized protein</fullName>
    </submittedName>
</protein>
<keyword evidence="3" id="KW-1185">Reference proteome</keyword>
<dbReference type="OrthoDB" id="823914at2"/>
<feature type="transmembrane region" description="Helical" evidence="1">
    <location>
        <begin position="157"/>
        <end position="178"/>
    </location>
</feature>
<dbReference type="EMBL" id="FXAW01000001">
    <property type="protein sequence ID" value="SMG10143.1"/>
    <property type="molecule type" value="Genomic_DNA"/>
</dbReference>
<reference evidence="3" key="1">
    <citation type="submission" date="2017-04" db="EMBL/GenBank/DDBJ databases">
        <authorList>
            <person name="Varghese N."/>
            <person name="Submissions S."/>
        </authorList>
    </citation>
    <scope>NUCLEOTIDE SEQUENCE [LARGE SCALE GENOMIC DNA]</scope>
    <source>
        <strain evidence="3">DSM 4125</strain>
    </source>
</reference>
<sequence length="221" mass="25669">MKLTKEQQDLLANHIAKKPIDYIELYNELYDHYASAYENSEGTFEETLEKLDEHFHYQKVKSINAGLLKKTKKSVNDIYWTEFKNFWRWPQIVTTLGLIILGFTLLQLVSIKLIMWSVVIPMLIFNAGIFLYGQYLGRKNEYGSKKYKSAHLYASQFYLTFPTSIFNLAVILPLMAGSPNTPGIHFFEQYPIIVLILMTLFLSSATIGLKVFKSKIKIQYL</sequence>
<organism evidence="2 3">
    <name type="scientific">Marivirga sericea</name>
    <dbReference type="NCBI Taxonomy" id="1028"/>
    <lineage>
        <taxon>Bacteria</taxon>
        <taxon>Pseudomonadati</taxon>
        <taxon>Bacteroidota</taxon>
        <taxon>Cytophagia</taxon>
        <taxon>Cytophagales</taxon>
        <taxon>Marivirgaceae</taxon>
        <taxon>Marivirga</taxon>
    </lineage>
</organism>
<gene>
    <name evidence="2" type="ORF">SAMN05661096_00294</name>
</gene>
<keyword evidence="1" id="KW-0472">Membrane</keyword>
<evidence type="ECO:0000256" key="1">
    <source>
        <dbReference type="SAM" id="Phobius"/>
    </source>
</evidence>
<dbReference type="AlphaFoldDB" id="A0A1X7I6K9"/>
<dbReference type="Proteomes" id="UP000193804">
    <property type="component" value="Unassembled WGS sequence"/>
</dbReference>
<proteinExistence type="predicted"/>
<evidence type="ECO:0000313" key="2">
    <source>
        <dbReference type="EMBL" id="SMG10143.1"/>
    </source>
</evidence>
<keyword evidence="1" id="KW-0812">Transmembrane</keyword>